<reference evidence="4" key="1">
    <citation type="submission" date="2025-08" db="UniProtKB">
        <authorList>
            <consortium name="RefSeq"/>
        </authorList>
    </citation>
    <scope>IDENTIFICATION</scope>
</reference>
<dbReference type="Pfam" id="PF00168">
    <property type="entry name" value="C2"/>
    <property type="match status" value="2"/>
</dbReference>
<organism evidence="3 4">
    <name type="scientific">Hydra vulgaris</name>
    <name type="common">Hydra</name>
    <name type="synonym">Hydra attenuata</name>
    <dbReference type="NCBI Taxonomy" id="6087"/>
    <lineage>
        <taxon>Eukaryota</taxon>
        <taxon>Metazoa</taxon>
        <taxon>Cnidaria</taxon>
        <taxon>Hydrozoa</taxon>
        <taxon>Hydroidolina</taxon>
        <taxon>Anthoathecata</taxon>
        <taxon>Aplanulata</taxon>
        <taxon>Hydridae</taxon>
        <taxon>Hydra</taxon>
    </lineage>
</organism>
<keyword evidence="1" id="KW-0812">Transmembrane</keyword>
<name>A0ABM4DNR8_HYDVU</name>
<dbReference type="InterPro" id="IPR035892">
    <property type="entry name" value="C2_domain_sf"/>
</dbReference>
<feature type="domain" description="C2" evidence="2">
    <location>
        <begin position="132"/>
        <end position="230"/>
    </location>
</feature>
<dbReference type="SUPFAM" id="SSF49562">
    <property type="entry name" value="C2 domain (Calcium/lipid-binding domain, CaLB)"/>
    <property type="match status" value="2"/>
</dbReference>
<keyword evidence="1" id="KW-1133">Transmembrane helix</keyword>
<feature type="transmembrane region" description="Helical" evidence="1">
    <location>
        <begin position="6"/>
        <end position="29"/>
    </location>
</feature>
<dbReference type="Proteomes" id="UP001652625">
    <property type="component" value="Chromosome 15"/>
</dbReference>
<evidence type="ECO:0000256" key="1">
    <source>
        <dbReference type="SAM" id="Phobius"/>
    </source>
</evidence>
<gene>
    <name evidence="4" type="primary">LOC101241733</name>
</gene>
<feature type="domain" description="C2" evidence="2">
    <location>
        <begin position="270"/>
        <end position="377"/>
    </location>
</feature>
<accession>A0ABM4DNR8</accession>
<keyword evidence="3" id="KW-1185">Reference proteome</keyword>
<sequence>MSLTLMWLLVAGSLFLALDFLIFVAYIIWRQKKRKDKEIKTKDEVENLIDINPNEMTKKNMWINMSDSDGFLIPCKTIEINGDKRRLRPKKIPFTKEKEDGYLDATQYDYRTRKRQNGIPMVSFELFYRIGELKVIIRKGKQLTGDRFSISVMLSNSTLSYNTSYVNGPDPVFNETFRFPLQIEDISADPPVQLKLNIWSLEKLSEEKKPFGLVKASVEEILIKYGLMPAQGKGIVWENIERCTTLIENQQGNLSTEVFIHLGYLSAARRIVVLLSEVKNLILKPNDKLIVGVISLIYRDSEKKTFTSTGIKAESNIKFREEFVFHLSEFPNLGIDGLAICIELQAIQKKLLLKPRILGSVTVGNSEKAERTGREHWARMLTSGSSVSKWHTIQEPYVLVNN</sequence>
<dbReference type="Gene3D" id="2.60.40.150">
    <property type="entry name" value="C2 domain"/>
    <property type="match status" value="1"/>
</dbReference>
<evidence type="ECO:0000313" key="3">
    <source>
        <dbReference type="Proteomes" id="UP001652625"/>
    </source>
</evidence>
<dbReference type="SMART" id="SM00239">
    <property type="entry name" value="C2"/>
    <property type="match status" value="2"/>
</dbReference>
<keyword evidence="1" id="KW-0472">Membrane</keyword>
<dbReference type="GeneID" id="101241733"/>
<protein>
    <submittedName>
        <fullName evidence="4">Synaptotagmin-9</fullName>
    </submittedName>
</protein>
<dbReference type="RefSeq" id="XP_065676226.1">
    <property type="nucleotide sequence ID" value="XM_065820154.1"/>
</dbReference>
<evidence type="ECO:0000313" key="4">
    <source>
        <dbReference type="RefSeq" id="XP_065676226.1"/>
    </source>
</evidence>
<dbReference type="PANTHER" id="PTHR10024">
    <property type="entry name" value="SYNAPTOTAGMIN"/>
    <property type="match status" value="1"/>
</dbReference>
<proteinExistence type="predicted"/>
<evidence type="ECO:0000259" key="2">
    <source>
        <dbReference type="SMART" id="SM00239"/>
    </source>
</evidence>
<dbReference type="InterPro" id="IPR000008">
    <property type="entry name" value="C2_dom"/>
</dbReference>